<accession>A0A6A5ZYC5</accession>
<organism evidence="2 3">
    <name type="scientific">Dothidotthia symphoricarpi CBS 119687</name>
    <dbReference type="NCBI Taxonomy" id="1392245"/>
    <lineage>
        <taxon>Eukaryota</taxon>
        <taxon>Fungi</taxon>
        <taxon>Dikarya</taxon>
        <taxon>Ascomycota</taxon>
        <taxon>Pezizomycotina</taxon>
        <taxon>Dothideomycetes</taxon>
        <taxon>Pleosporomycetidae</taxon>
        <taxon>Pleosporales</taxon>
        <taxon>Dothidotthiaceae</taxon>
        <taxon>Dothidotthia</taxon>
    </lineage>
</organism>
<gene>
    <name evidence="2" type="ORF">P153DRAFT_370939</name>
</gene>
<proteinExistence type="predicted"/>
<keyword evidence="1" id="KW-0472">Membrane</keyword>
<protein>
    <submittedName>
        <fullName evidence="2">Uncharacterized protein</fullName>
    </submittedName>
</protein>
<feature type="transmembrane region" description="Helical" evidence="1">
    <location>
        <begin position="26"/>
        <end position="46"/>
    </location>
</feature>
<evidence type="ECO:0000313" key="2">
    <source>
        <dbReference type="EMBL" id="KAF2124539.1"/>
    </source>
</evidence>
<dbReference type="AlphaFoldDB" id="A0A6A5ZYC5"/>
<sequence>MFLSAVVEAQSVYLTQPFAFPRSTKFFYLLSVLIFTASFALIKGILGFQTVSLTVSADPDSIDIPYLRRNLPALCMPRTWRSVTCRDDLIQNVEQHQQWVYHVKITSNIEEELYWEAC</sequence>
<dbReference type="Proteomes" id="UP000799771">
    <property type="component" value="Unassembled WGS sequence"/>
</dbReference>
<reference evidence="2" key="1">
    <citation type="journal article" date="2020" name="Stud. Mycol.">
        <title>101 Dothideomycetes genomes: a test case for predicting lifestyles and emergence of pathogens.</title>
        <authorList>
            <person name="Haridas S."/>
            <person name="Albert R."/>
            <person name="Binder M."/>
            <person name="Bloem J."/>
            <person name="Labutti K."/>
            <person name="Salamov A."/>
            <person name="Andreopoulos B."/>
            <person name="Baker S."/>
            <person name="Barry K."/>
            <person name="Bills G."/>
            <person name="Bluhm B."/>
            <person name="Cannon C."/>
            <person name="Castanera R."/>
            <person name="Culley D."/>
            <person name="Daum C."/>
            <person name="Ezra D."/>
            <person name="Gonzalez J."/>
            <person name="Henrissat B."/>
            <person name="Kuo A."/>
            <person name="Liang C."/>
            <person name="Lipzen A."/>
            <person name="Lutzoni F."/>
            <person name="Magnuson J."/>
            <person name="Mondo S."/>
            <person name="Nolan M."/>
            <person name="Ohm R."/>
            <person name="Pangilinan J."/>
            <person name="Park H.-J."/>
            <person name="Ramirez L."/>
            <person name="Alfaro M."/>
            <person name="Sun H."/>
            <person name="Tritt A."/>
            <person name="Yoshinaga Y."/>
            <person name="Zwiers L.-H."/>
            <person name="Turgeon B."/>
            <person name="Goodwin S."/>
            <person name="Spatafora J."/>
            <person name="Crous P."/>
            <person name="Grigoriev I."/>
        </authorList>
    </citation>
    <scope>NUCLEOTIDE SEQUENCE</scope>
    <source>
        <strain evidence="2">CBS 119687</strain>
    </source>
</reference>
<evidence type="ECO:0000313" key="3">
    <source>
        <dbReference type="Proteomes" id="UP000799771"/>
    </source>
</evidence>
<dbReference type="EMBL" id="ML977519">
    <property type="protein sequence ID" value="KAF2124539.1"/>
    <property type="molecule type" value="Genomic_DNA"/>
</dbReference>
<dbReference type="GeneID" id="54409576"/>
<dbReference type="RefSeq" id="XP_033518932.1">
    <property type="nucleotide sequence ID" value="XM_033669144.1"/>
</dbReference>
<keyword evidence="3" id="KW-1185">Reference proteome</keyword>
<name>A0A6A5ZYC5_9PLEO</name>
<keyword evidence="1" id="KW-0812">Transmembrane</keyword>
<keyword evidence="1" id="KW-1133">Transmembrane helix</keyword>
<evidence type="ECO:0000256" key="1">
    <source>
        <dbReference type="SAM" id="Phobius"/>
    </source>
</evidence>